<feature type="coiled-coil region" evidence="1">
    <location>
        <begin position="339"/>
        <end position="369"/>
    </location>
</feature>
<evidence type="ECO:0000256" key="1">
    <source>
        <dbReference type="SAM" id="Coils"/>
    </source>
</evidence>
<sequence length="391" mass="45739">MTFSLNLNEHPEILCLKKEAIESLPNNSLINEGKFTVDSKPLLNRFIHLYEGGKPTISNDEWFEVLDLVYAKAELRSTAQVFDVISKNIFDFTTIPQLIIRLRNRNESLIFISAEKLPDLIEYSAFQLLPISTISSIFESRRVVMPSQNQLVKFVVQLFHSSGIPAISFVHYINPTILPQPRIAELNKVFNEFNCSHLFPEYQLSIPNPRDIRKLTLQGIVMKSKQKKDENDFQNLQGEIEKEENKKNQIEKSIQALQDQENTIKKKIKQIDNDMQQLSLFMKRFTELKLEKQAHFENGRNAKEETKKYASKFANRADELEAFAQELITYDPSSSSSRFSQIEAELNNLNNENNENKEKIENFREINEKISFYLNQIEKYKYHINHLKQRK</sequence>
<reference evidence="2" key="1">
    <citation type="submission" date="2016-10" db="EMBL/GenBank/DDBJ databases">
        <authorList>
            <person name="Benchimol M."/>
            <person name="Almeida L.G."/>
            <person name="Vasconcelos A.T."/>
            <person name="Perreira-Neves A."/>
            <person name="Rosa I.A."/>
            <person name="Tasca T."/>
            <person name="Bogo M.R."/>
            <person name="de Souza W."/>
        </authorList>
    </citation>
    <scope>NUCLEOTIDE SEQUENCE [LARGE SCALE GENOMIC DNA]</scope>
    <source>
        <strain evidence="2">K</strain>
    </source>
</reference>
<gene>
    <name evidence="2" type="ORF">TRFO_24143</name>
</gene>
<proteinExistence type="predicted"/>
<keyword evidence="1" id="KW-0175">Coiled coil</keyword>
<organism evidence="2 3">
    <name type="scientific">Tritrichomonas foetus</name>
    <dbReference type="NCBI Taxonomy" id="1144522"/>
    <lineage>
        <taxon>Eukaryota</taxon>
        <taxon>Metamonada</taxon>
        <taxon>Parabasalia</taxon>
        <taxon>Tritrichomonadida</taxon>
        <taxon>Tritrichomonadidae</taxon>
        <taxon>Tritrichomonas</taxon>
    </lineage>
</organism>
<dbReference type="RefSeq" id="XP_068360780.1">
    <property type="nucleotide sequence ID" value="XM_068503587.1"/>
</dbReference>
<dbReference type="VEuPathDB" id="TrichDB:TRFO_24143"/>
<evidence type="ECO:0000313" key="2">
    <source>
        <dbReference type="EMBL" id="OHT07644.1"/>
    </source>
</evidence>
<accession>A0A1J4KD64</accession>
<dbReference type="GeneID" id="94838291"/>
<comment type="caution">
    <text evidence="2">The sequence shown here is derived from an EMBL/GenBank/DDBJ whole genome shotgun (WGS) entry which is preliminary data.</text>
</comment>
<evidence type="ECO:0000313" key="3">
    <source>
        <dbReference type="Proteomes" id="UP000179807"/>
    </source>
</evidence>
<protein>
    <submittedName>
        <fullName evidence="2">Uncharacterized protein</fullName>
    </submittedName>
</protein>
<dbReference type="Proteomes" id="UP000179807">
    <property type="component" value="Unassembled WGS sequence"/>
</dbReference>
<name>A0A1J4KD64_9EUKA</name>
<dbReference type="AlphaFoldDB" id="A0A1J4KD64"/>
<feature type="coiled-coil region" evidence="1">
    <location>
        <begin position="226"/>
        <end position="277"/>
    </location>
</feature>
<keyword evidence="3" id="KW-1185">Reference proteome</keyword>
<dbReference type="EMBL" id="MLAK01000691">
    <property type="protein sequence ID" value="OHT07644.1"/>
    <property type="molecule type" value="Genomic_DNA"/>
</dbReference>